<evidence type="ECO:0000256" key="1">
    <source>
        <dbReference type="SAM" id="Coils"/>
    </source>
</evidence>
<dbReference type="Gene3D" id="1.20.59.10">
    <property type="entry name" value="Chorismate mutase"/>
    <property type="match status" value="1"/>
</dbReference>
<dbReference type="SUPFAM" id="SSF48600">
    <property type="entry name" value="Chorismate mutase II"/>
    <property type="match status" value="1"/>
</dbReference>
<feature type="coiled-coil region" evidence="1">
    <location>
        <begin position="2"/>
        <end position="29"/>
    </location>
</feature>
<reference evidence="3" key="1">
    <citation type="journal article" date="2019" name="Int. J. Syst. Evol. Microbiol.">
        <title>The Global Catalogue of Microorganisms (GCM) 10K type strain sequencing project: providing services to taxonomists for standard genome sequencing and annotation.</title>
        <authorList>
            <consortium name="The Broad Institute Genomics Platform"/>
            <consortium name="The Broad Institute Genome Sequencing Center for Infectious Disease"/>
            <person name="Wu L."/>
            <person name="Ma J."/>
        </authorList>
    </citation>
    <scope>NUCLEOTIDE SEQUENCE [LARGE SCALE GENOMIC DNA]</scope>
    <source>
        <strain evidence="3">JCM 17024</strain>
    </source>
</reference>
<dbReference type="RefSeq" id="WP_344820170.1">
    <property type="nucleotide sequence ID" value="NZ_BAABCP010000002.1"/>
</dbReference>
<evidence type="ECO:0000313" key="3">
    <source>
        <dbReference type="Proteomes" id="UP001501591"/>
    </source>
</evidence>
<proteinExistence type="predicted"/>
<sequence>MSESNDARLAEMREQIDALDRRIVTLIAEPERCVLAAGALKKDEAGGRASAGPRRGGG</sequence>
<evidence type="ECO:0000313" key="2">
    <source>
        <dbReference type="EMBL" id="GAA3947319.1"/>
    </source>
</evidence>
<dbReference type="EMBL" id="BAABCP010000002">
    <property type="protein sequence ID" value="GAA3947319.1"/>
    <property type="molecule type" value="Genomic_DNA"/>
</dbReference>
<accession>A0ABP7NHJ1</accession>
<dbReference type="Proteomes" id="UP001501591">
    <property type="component" value="Unassembled WGS sequence"/>
</dbReference>
<organism evidence="2 3">
    <name type="scientific">Microbacterium soli</name>
    <dbReference type="NCBI Taxonomy" id="446075"/>
    <lineage>
        <taxon>Bacteria</taxon>
        <taxon>Bacillati</taxon>
        <taxon>Actinomycetota</taxon>
        <taxon>Actinomycetes</taxon>
        <taxon>Micrococcales</taxon>
        <taxon>Microbacteriaceae</taxon>
        <taxon>Microbacterium</taxon>
    </lineage>
</organism>
<evidence type="ECO:0008006" key="4">
    <source>
        <dbReference type="Google" id="ProtNLM"/>
    </source>
</evidence>
<keyword evidence="3" id="KW-1185">Reference proteome</keyword>
<name>A0ABP7NHJ1_9MICO</name>
<comment type="caution">
    <text evidence="2">The sequence shown here is derived from an EMBL/GenBank/DDBJ whole genome shotgun (WGS) entry which is preliminary data.</text>
</comment>
<gene>
    <name evidence="2" type="ORF">GCM10022383_26440</name>
</gene>
<keyword evidence="1" id="KW-0175">Coiled coil</keyword>
<protein>
    <recommendedName>
        <fullName evidence="4">Chorismate mutase</fullName>
    </recommendedName>
</protein>
<dbReference type="InterPro" id="IPR036979">
    <property type="entry name" value="CM_dom_sf"/>
</dbReference>
<dbReference type="InterPro" id="IPR036263">
    <property type="entry name" value="Chorismate_II_sf"/>
</dbReference>